<accession>A0A495EBK8</accession>
<dbReference type="InterPro" id="IPR050249">
    <property type="entry name" value="Pseudomonas-type_ThrB"/>
</dbReference>
<dbReference type="InterPro" id="IPR002575">
    <property type="entry name" value="Aminoglycoside_PTrfase"/>
</dbReference>
<keyword evidence="3" id="KW-1185">Reference proteome</keyword>
<evidence type="ECO:0000313" key="2">
    <source>
        <dbReference type="EMBL" id="RKR14240.1"/>
    </source>
</evidence>
<dbReference type="AlphaFoldDB" id="A0A495EBK8"/>
<feature type="domain" description="Aminoglycoside phosphotransferase" evidence="1">
    <location>
        <begin position="26"/>
        <end position="251"/>
    </location>
</feature>
<dbReference type="RefSeq" id="WP_121063284.1">
    <property type="nucleotide sequence ID" value="NZ_RBIQ01000007.1"/>
</dbReference>
<dbReference type="OrthoDB" id="526037at2"/>
<organism evidence="2 3">
    <name type="scientific">Maribacter vaceletii</name>
    <dbReference type="NCBI Taxonomy" id="1206816"/>
    <lineage>
        <taxon>Bacteria</taxon>
        <taxon>Pseudomonadati</taxon>
        <taxon>Bacteroidota</taxon>
        <taxon>Flavobacteriia</taxon>
        <taxon>Flavobacteriales</taxon>
        <taxon>Flavobacteriaceae</taxon>
        <taxon>Maribacter</taxon>
    </lineage>
</organism>
<evidence type="ECO:0000313" key="3">
    <source>
        <dbReference type="Proteomes" id="UP000269412"/>
    </source>
</evidence>
<protein>
    <submittedName>
        <fullName evidence="2">Phosphotransferase family enzyme</fullName>
    </submittedName>
</protein>
<dbReference type="PANTHER" id="PTHR21064">
    <property type="entry name" value="AMINOGLYCOSIDE PHOSPHOTRANSFERASE DOMAIN-CONTAINING PROTEIN-RELATED"/>
    <property type="match status" value="1"/>
</dbReference>
<dbReference type="Proteomes" id="UP000269412">
    <property type="component" value="Unassembled WGS sequence"/>
</dbReference>
<gene>
    <name evidence="2" type="ORF">CLV91_0315</name>
</gene>
<dbReference type="InterPro" id="IPR011009">
    <property type="entry name" value="Kinase-like_dom_sf"/>
</dbReference>
<dbReference type="Gene3D" id="3.90.1200.10">
    <property type="match status" value="1"/>
</dbReference>
<dbReference type="GO" id="GO:0016740">
    <property type="term" value="F:transferase activity"/>
    <property type="evidence" value="ECO:0007669"/>
    <property type="project" value="UniProtKB-KW"/>
</dbReference>
<dbReference type="SUPFAM" id="SSF56112">
    <property type="entry name" value="Protein kinase-like (PK-like)"/>
    <property type="match status" value="1"/>
</dbReference>
<proteinExistence type="predicted"/>
<dbReference type="EMBL" id="RBIQ01000007">
    <property type="protein sequence ID" value="RKR14240.1"/>
    <property type="molecule type" value="Genomic_DNA"/>
</dbReference>
<dbReference type="PANTHER" id="PTHR21064:SF5">
    <property type="entry name" value="SLR1880 PROTEIN"/>
    <property type="match status" value="1"/>
</dbReference>
<comment type="caution">
    <text evidence="2">The sequence shown here is derived from an EMBL/GenBank/DDBJ whole genome shotgun (WGS) entry which is preliminary data.</text>
</comment>
<sequence length="356" mass="40719">MQTYSNTVLQNIISNFIDNAQKYYFTPITNGLINTTFLVSDTNNYPTYILQRVNSDVFLDTAALMQNINNAIGVLQHNTYAKIEFLKSKENKKYVSTTHGDWRVLTYINNTVVYNTTTNTKVAFEAGKIIGTFHSLLEKEDTTKYKDSIPDFHNLEIRKKQFLKALETTSVEQKTTAKKAITFTNTLFPILSPLQDLKIPARVCHNDTKLNNILFSKTNTKALCLIDLDTIMKGYFFYDFGDAVRTIVNTAPEDEKELSKITFNKELFIAFVNGLKTNSNFLTHEEIKTLPLGVVFMPFIHGLRALTDYLNGNKYYKVSYKNQNLDRAISLFSFAQKAAKELDFMTNLIYYGNPST</sequence>
<reference evidence="2 3" key="1">
    <citation type="submission" date="2018-10" db="EMBL/GenBank/DDBJ databases">
        <title>Genomic Encyclopedia of Archaeal and Bacterial Type Strains, Phase II (KMG-II): from individual species to whole genera.</title>
        <authorList>
            <person name="Goeker M."/>
        </authorList>
    </citation>
    <scope>NUCLEOTIDE SEQUENCE [LARGE SCALE GENOMIC DNA]</scope>
    <source>
        <strain evidence="2 3">DSM 25230</strain>
    </source>
</reference>
<name>A0A495EBK8_9FLAO</name>
<evidence type="ECO:0000259" key="1">
    <source>
        <dbReference type="Pfam" id="PF01636"/>
    </source>
</evidence>
<keyword evidence="2" id="KW-0808">Transferase</keyword>
<dbReference type="Pfam" id="PF01636">
    <property type="entry name" value="APH"/>
    <property type="match status" value="1"/>
</dbReference>